<gene>
    <name evidence="1" type="ORF">FFV09_21555</name>
</gene>
<name>A0A4Y6V326_SACBS</name>
<dbReference type="RefSeq" id="WP_141449755.1">
    <property type="nucleotide sequence ID" value="NZ_CP041217.1"/>
</dbReference>
<keyword evidence="2" id="KW-1185">Reference proteome</keyword>
<dbReference type="Proteomes" id="UP000316968">
    <property type="component" value="Chromosome"/>
</dbReference>
<organism evidence="1 2">
    <name type="scientific">Saccharibacillus brassicae</name>
    <dbReference type="NCBI Taxonomy" id="2583377"/>
    <lineage>
        <taxon>Bacteria</taxon>
        <taxon>Bacillati</taxon>
        <taxon>Bacillota</taxon>
        <taxon>Bacilli</taxon>
        <taxon>Bacillales</taxon>
        <taxon>Paenibacillaceae</taxon>
        <taxon>Saccharibacillus</taxon>
    </lineage>
</organism>
<sequence length="275" mass="31953">MTLYQKLLNIQAELSEVAAWADFYQAQPHEGNRDAARQAYRDFASWLERFTRPQLILIYACAQIGDTGMGKRFDSEATGHYNSSPYPLPLYESAERLLERYAAFNAFWSRDKLSRYLCRCTSDGKPFEFGMSILQKAPNRTSGSAAPLFDREPDPVRQALEAEEPPEFTTSSTLIVSMDNSDCLYTYYEFREDAALCIEWLHTRFYDWMYGQKGIHPFRWHHEHLHKGRRTFEGWGYIQGPDDFVDWINTFVYLEPVGRPLPICPLVPPIAKLSF</sequence>
<dbReference type="KEGG" id="saca:FFV09_21555"/>
<dbReference type="OrthoDB" id="2678794at2"/>
<reference evidence="1 2" key="1">
    <citation type="submission" date="2019-06" db="EMBL/GenBank/DDBJ databases">
        <title>Saccharibacillus brassicae sp. nov., an endophytic bacterium isolated from Chinese cabbage seeds (Brassica pekinensis).</title>
        <authorList>
            <person name="Jiang L."/>
            <person name="Lee J."/>
            <person name="Kim S.W."/>
        </authorList>
    </citation>
    <scope>NUCLEOTIDE SEQUENCE [LARGE SCALE GENOMIC DNA]</scope>
    <source>
        <strain evidence="2">KCTC 43072 / ATSA2</strain>
    </source>
</reference>
<evidence type="ECO:0000313" key="2">
    <source>
        <dbReference type="Proteomes" id="UP000316968"/>
    </source>
</evidence>
<dbReference type="AlphaFoldDB" id="A0A4Y6V326"/>
<protein>
    <submittedName>
        <fullName evidence="1">Uncharacterized protein</fullName>
    </submittedName>
</protein>
<dbReference type="EMBL" id="CP041217">
    <property type="protein sequence ID" value="QDH23218.1"/>
    <property type="molecule type" value="Genomic_DNA"/>
</dbReference>
<evidence type="ECO:0000313" key="1">
    <source>
        <dbReference type="EMBL" id="QDH23218.1"/>
    </source>
</evidence>
<proteinExistence type="predicted"/>
<accession>A0A4Y6V326</accession>